<organism evidence="2 3">
    <name type="scientific">Umezawaea tangerina</name>
    <dbReference type="NCBI Taxonomy" id="84725"/>
    <lineage>
        <taxon>Bacteria</taxon>
        <taxon>Bacillati</taxon>
        <taxon>Actinomycetota</taxon>
        <taxon>Actinomycetes</taxon>
        <taxon>Pseudonocardiales</taxon>
        <taxon>Pseudonocardiaceae</taxon>
        <taxon>Umezawaea</taxon>
    </lineage>
</organism>
<dbReference type="Proteomes" id="UP000239494">
    <property type="component" value="Unassembled WGS sequence"/>
</dbReference>
<reference evidence="2 3" key="1">
    <citation type="submission" date="2018-03" db="EMBL/GenBank/DDBJ databases">
        <title>Genomic Encyclopedia of Archaeal and Bacterial Type Strains, Phase II (KMG-II): from individual species to whole genera.</title>
        <authorList>
            <person name="Goeker M."/>
        </authorList>
    </citation>
    <scope>NUCLEOTIDE SEQUENCE [LARGE SCALE GENOMIC DNA]</scope>
    <source>
        <strain evidence="2 3">DSM 44720</strain>
    </source>
</reference>
<feature type="domain" description="Cupin type-2" evidence="1">
    <location>
        <begin position="47"/>
        <end position="106"/>
    </location>
</feature>
<accession>A0A2T0THD6</accession>
<keyword evidence="3" id="KW-1185">Reference proteome</keyword>
<dbReference type="EMBL" id="PVTF01000002">
    <property type="protein sequence ID" value="PRY45025.1"/>
    <property type="molecule type" value="Genomic_DNA"/>
</dbReference>
<proteinExistence type="predicted"/>
<dbReference type="SUPFAM" id="SSF51182">
    <property type="entry name" value="RmlC-like cupins"/>
    <property type="match status" value="1"/>
</dbReference>
<sequence>MSLLPGVGDLSERARWHLGGLLTIKVAAADSDGAISVVEERALRGYATPPHVHGREDETLYVIEGEVEYVVDGRPGVVTSGEGVFLPRGLAHNFRVASAEAHFLVIITPGGFEEFFQQVSPPALAERPPGEQDHPHTDPALVVTAAGVLGTTVFRGSEAVVVAAATAVTTSTDPVELARAYRVVENAVAGPVPAPLDTVADLLLQAARRVAQNPLHARALLLLGILAEGEDPARQRVHDAAPELVRLVRPGAPPAVALASTYLLAHFPEHGQAVREALEPLGLNESDWLRLLRCLDAPDATRIGRVWPTPTVWRLDDAERELDRTWRATLRLDESDAAELWESETTALLAYMGAKAENAVTGSDRA</sequence>
<dbReference type="InterPro" id="IPR013096">
    <property type="entry name" value="Cupin_2"/>
</dbReference>
<dbReference type="Pfam" id="PF07883">
    <property type="entry name" value="Cupin_2"/>
    <property type="match status" value="1"/>
</dbReference>
<evidence type="ECO:0000259" key="1">
    <source>
        <dbReference type="Pfam" id="PF07883"/>
    </source>
</evidence>
<dbReference type="OrthoDB" id="5243731at2"/>
<evidence type="ECO:0000313" key="2">
    <source>
        <dbReference type="EMBL" id="PRY45025.1"/>
    </source>
</evidence>
<evidence type="ECO:0000313" key="3">
    <source>
        <dbReference type="Proteomes" id="UP000239494"/>
    </source>
</evidence>
<dbReference type="InterPro" id="IPR011051">
    <property type="entry name" value="RmlC_Cupin_sf"/>
</dbReference>
<dbReference type="PANTHER" id="PTHR36440:SF1">
    <property type="entry name" value="PUTATIVE (AFU_ORTHOLOGUE AFUA_8G07350)-RELATED"/>
    <property type="match status" value="1"/>
</dbReference>
<gene>
    <name evidence="2" type="ORF">CLV43_102590</name>
</gene>
<comment type="caution">
    <text evidence="2">The sequence shown here is derived from an EMBL/GenBank/DDBJ whole genome shotgun (WGS) entry which is preliminary data.</text>
</comment>
<dbReference type="PANTHER" id="PTHR36440">
    <property type="entry name" value="PUTATIVE (AFU_ORTHOLOGUE AFUA_8G07350)-RELATED"/>
    <property type="match status" value="1"/>
</dbReference>
<name>A0A2T0THD6_9PSEU</name>
<dbReference type="InterPro" id="IPR014710">
    <property type="entry name" value="RmlC-like_jellyroll"/>
</dbReference>
<dbReference type="InterPro" id="IPR053146">
    <property type="entry name" value="QDO-like"/>
</dbReference>
<protein>
    <submittedName>
        <fullName evidence="2">Cupin domain-containing protein</fullName>
    </submittedName>
</protein>
<dbReference type="AlphaFoldDB" id="A0A2T0THD6"/>
<dbReference type="Gene3D" id="2.60.120.10">
    <property type="entry name" value="Jelly Rolls"/>
    <property type="match status" value="1"/>
</dbReference>
<dbReference type="RefSeq" id="WP_106186577.1">
    <property type="nucleotide sequence ID" value="NZ_PVTF01000002.1"/>
</dbReference>